<organism evidence="1 2">
    <name type="scientific">Vallitalea guaymasensis</name>
    <dbReference type="NCBI Taxonomy" id="1185412"/>
    <lineage>
        <taxon>Bacteria</taxon>
        <taxon>Bacillati</taxon>
        <taxon>Bacillota</taxon>
        <taxon>Clostridia</taxon>
        <taxon>Lachnospirales</taxon>
        <taxon>Vallitaleaceae</taxon>
        <taxon>Vallitalea</taxon>
    </lineage>
</organism>
<evidence type="ECO:0000313" key="1">
    <source>
        <dbReference type="EMBL" id="QUH28112.1"/>
    </source>
</evidence>
<dbReference type="KEGG" id="vgu:HYG85_03960"/>
<accession>A0A8J8M819</accession>
<name>A0A8J8M819_9FIRM</name>
<dbReference type="RefSeq" id="WP_212692379.1">
    <property type="nucleotide sequence ID" value="NZ_CP058561.1"/>
</dbReference>
<sequence>MNAFLVEKFGEDKGNHLFSLQQARLEELLNKTRGKTEKQMKTLRNTIMPRIALYQILQESGIEQQKSYDIVKEYMVDVVCARMKKQFRRMEKIPFFYRIFKKNIINSLLKGGNWESELIHDDSKSFTAHVHKCLWYDATVENGCPELCRAFCECDDINFDVFTKIDFYREGALGMGADKCDFTFKKAK</sequence>
<dbReference type="AlphaFoldDB" id="A0A8J8M819"/>
<dbReference type="EMBL" id="CP058561">
    <property type="protein sequence ID" value="QUH28112.1"/>
    <property type="molecule type" value="Genomic_DNA"/>
</dbReference>
<keyword evidence="2" id="KW-1185">Reference proteome</keyword>
<keyword evidence="1" id="KW-0378">Hydrolase</keyword>
<dbReference type="InterPro" id="IPR026002">
    <property type="entry name" value="ATC_hydrolase-like"/>
</dbReference>
<gene>
    <name evidence="1" type="ORF">HYG85_03960</name>
</gene>
<dbReference type="GO" id="GO:0016787">
    <property type="term" value="F:hydrolase activity"/>
    <property type="evidence" value="ECO:0007669"/>
    <property type="project" value="UniProtKB-KW"/>
</dbReference>
<protein>
    <submittedName>
        <fullName evidence="1">L-2-amino-thiazoline-4-carboxylic acid hydrolase</fullName>
    </submittedName>
</protein>
<dbReference type="Proteomes" id="UP000677305">
    <property type="component" value="Chromosome"/>
</dbReference>
<evidence type="ECO:0000313" key="2">
    <source>
        <dbReference type="Proteomes" id="UP000677305"/>
    </source>
</evidence>
<dbReference type="Pfam" id="PF14196">
    <property type="entry name" value="ATC_hydrolase"/>
    <property type="match status" value="1"/>
</dbReference>
<reference evidence="1 2" key="1">
    <citation type="submission" date="2020-07" db="EMBL/GenBank/DDBJ databases">
        <title>Vallitalea guaymasensis genome.</title>
        <authorList>
            <person name="Postec A."/>
        </authorList>
    </citation>
    <scope>NUCLEOTIDE SEQUENCE [LARGE SCALE GENOMIC DNA]</scope>
    <source>
        <strain evidence="1 2">Ra1766G1</strain>
    </source>
</reference>
<proteinExistence type="predicted"/>